<protein>
    <submittedName>
        <fullName evidence="1">Uncharacterized protein</fullName>
    </submittedName>
</protein>
<keyword evidence="2" id="KW-1185">Reference proteome</keyword>
<reference evidence="2" key="2">
    <citation type="submission" date="2015-01" db="EMBL/GenBank/DDBJ databases">
        <title>Evolutionary Origins and Diversification of the Mycorrhizal Mutualists.</title>
        <authorList>
            <consortium name="DOE Joint Genome Institute"/>
            <consortium name="Mycorrhizal Genomics Consortium"/>
            <person name="Kohler A."/>
            <person name="Kuo A."/>
            <person name="Nagy L.G."/>
            <person name="Floudas D."/>
            <person name="Copeland A."/>
            <person name="Barry K.W."/>
            <person name="Cichocki N."/>
            <person name="Veneault-Fourrey C."/>
            <person name="LaButti K."/>
            <person name="Lindquist E.A."/>
            <person name="Lipzen A."/>
            <person name="Lundell T."/>
            <person name="Morin E."/>
            <person name="Murat C."/>
            <person name="Riley R."/>
            <person name="Ohm R."/>
            <person name="Sun H."/>
            <person name="Tunlid A."/>
            <person name="Henrissat B."/>
            <person name="Grigoriev I.V."/>
            <person name="Hibbett D.S."/>
            <person name="Martin F."/>
        </authorList>
    </citation>
    <scope>NUCLEOTIDE SEQUENCE [LARGE SCALE GENOMIC DNA]</scope>
    <source>
        <strain evidence="2">LaAM-08-1</strain>
    </source>
</reference>
<evidence type="ECO:0000313" key="2">
    <source>
        <dbReference type="Proteomes" id="UP000054477"/>
    </source>
</evidence>
<accession>A0A0C9Y4V5</accession>
<dbReference type="Proteomes" id="UP000054477">
    <property type="component" value="Unassembled WGS sequence"/>
</dbReference>
<dbReference type="HOGENOM" id="CLU_1855579_0_0_1"/>
<organism evidence="1 2">
    <name type="scientific">Laccaria amethystina LaAM-08-1</name>
    <dbReference type="NCBI Taxonomy" id="1095629"/>
    <lineage>
        <taxon>Eukaryota</taxon>
        <taxon>Fungi</taxon>
        <taxon>Dikarya</taxon>
        <taxon>Basidiomycota</taxon>
        <taxon>Agaricomycotina</taxon>
        <taxon>Agaricomycetes</taxon>
        <taxon>Agaricomycetidae</taxon>
        <taxon>Agaricales</taxon>
        <taxon>Agaricineae</taxon>
        <taxon>Hydnangiaceae</taxon>
        <taxon>Laccaria</taxon>
    </lineage>
</organism>
<reference evidence="1 2" key="1">
    <citation type="submission" date="2014-04" db="EMBL/GenBank/DDBJ databases">
        <authorList>
            <consortium name="DOE Joint Genome Institute"/>
            <person name="Kuo A."/>
            <person name="Kohler A."/>
            <person name="Nagy L.G."/>
            <person name="Floudas D."/>
            <person name="Copeland A."/>
            <person name="Barry K.W."/>
            <person name="Cichocki N."/>
            <person name="Veneault-Fourrey C."/>
            <person name="LaButti K."/>
            <person name="Lindquist E.A."/>
            <person name="Lipzen A."/>
            <person name="Lundell T."/>
            <person name="Morin E."/>
            <person name="Murat C."/>
            <person name="Sun H."/>
            <person name="Tunlid A."/>
            <person name="Henrissat B."/>
            <person name="Grigoriev I.V."/>
            <person name="Hibbett D.S."/>
            <person name="Martin F."/>
            <person name="Nordberg H.P."/>
            <person name="Cantor M.N."/>
            <person name="Hua S.X."/>
        </authorList>
    </citation>
    <scope>NUCLEOTIDE SEQUENCE [LARGE SCALE GENOMIC DNA]</scope>
    <source>
        <strain evidence="1 2">LaAM-08-1</strain>
    </source>
</reference>
<dbReference type="EMBL" id="KN838562">
    <property type="protein sequence ID" value="KIK05182.1"/>
    <property type="molecule type" value="Genomic_DNA"/>
</dbReference>
<dbReference type="AlphaFoldDB" id="A0A0C9Y4V5"/>
<proteinExistence type="predicted"/>
<evidence type="ECO:0000313" key="1">
    <source>
        <dbReference type="EMBL" id="KIK05182.1"/>
    </source>
</evidence>
<gene>
    <name evidence="1" type="ORF">K443DRAFT_367375</name>
</gene>
<sequence length="138" mass="15516">MARFLHLTMTSDSVGRFVFAGTSWTCPNLFFSPSFTPFLNPYTQSLQVSQSEALSTPFFASKPMLLFGVLRATLSSVLPQLNFFRFIATNKGTTHPPFPQHVQQPPLVFLEGCSLDRGDFSHCVSPHYSYDLNKVVFQ</sequence>
<name>A0A0C9Y4V5_9AGAR</name>